<accession>Q39Q64</accession>
<evidence type="ECO:0000313" key="3">
    <source>
        <dbReference type="Proteomes" id="UP000007073"/>
    </source>
</evidence>
<keyword evidence="3" id="KW-1185">Reference proteome</keyword>
<sequence>MPFLDLGRNKQIYYELIDGEPDRPHLVFIHEGLGCAAMWKGFPHQLCRETGCPGLLYDSLGYGKSSPLDGPMNLHFLHRYALIELPAVIEQLIPEKEYVLIGHSDGGSIGLIAAAERPLRLKGLIAEAAHVFVEEKTLAGIRATVDAFRAGKLRGLFRYHGDKTEELFTAWSGAWLSDGFRPWNIEYALPSIACPVLVIQGTEDNYGTVAQVDTIMAKVPDARKVMIEGCGHVPHLERSAEVLGLMAEFVERLPA</sequence>
<reference evidence="2 3" key="2">
    <citation type="journal article" date="2009" name="BMC Microbiol.">
        <title>The genome sequence of Geobacter metallireducens: features of metabolism, physiology and regulation common and dissimilar to Geobacter sulfurreducens.</title>
        <authorList>
            <person name="Aklujkar M."/>
            <person name="Krushkal J."/>
            <person name="DiBartolo G."/>
            <person name="Lapidus A."/>
            <person name="Land M.L."/>
            <person name="Lovley D.R."/>
        </authorList>
    </citation>
    <scope>NUCLEOTIDE SEQUENCE [LARGE SCALE GENOMIC DNA]</scope>
    <source>
        <strain evidence="3">ATCC 53774 / DSM 7210 / GS-15</strain>
    </source>
</reference>
<dbReference type="HOGENOM" id="CLU_020336_26_0_7"/>
<evidence type="ECO:0000259" key="1">
    <source>
        <dbReference type="Pfam" id="PF12697"/>
    </source>
</evidence>
<organism evidence="2 3">
    <name type="scientific">Geobacter metallireducens (strain ATCC 53774 / DSM 7210 / GS-15)</name>
    <dbReference type="NCBI Taxonomy" id="269799"/>
    <lineage>
        <taxon>Bacteria</taxon>
        <taxon>Pseudomonadati</taxon>
        <taxon>Thermodesulfobacteriota</taxon>
        <taxon>Desulfuromonadia</taxon>
        <taxon>Geobacterales</taxon>
        <taxon>Geobacteraceae</taxon>
        <taxon>Geobacter</taxon>
    </lineage>
</organism>
<dbReference type="RefSeq" id="WP_004514205.1">
    <property type="nucleotide sequence ID" value="NC_007517.1"/>
</dbReference>
<reference evidence="2 3" key="1">
    <citation type="submission" date="2005-10" db="EMBL/GenBank/DDBJ databases">
        <title>Complete sequence of Geobacter metallireducens GS-15.</title>
        <authorList>
            <consortium name="US DOE Joint Genome Institute"/>
            <person name="Copeland A."/>
            <person name="Lucas S."/>
            <person name="Lapidus A."/>
            <person name="Barry K."/>
            <person name="Detter J.C."/>
            <person name="Glavina T."/>
            <person name="Hammon N."/>
            <person name="Israni S."/>
            <person name="Pitluck S."/>
            <person name="Di Bartolo G."/>
            <person name="Chain P."/>
            <person name="Schmutz J."/>
            <person name="Larimer F."/>
            <person name="Land M."/>
            <person name="Kyrpides N."/>
            <person name="Ivanova N."/>
            <person name="Richardson P."/>
        </authorList>
    </citation>
    <scope>NUCLEOTIDE SEQUENCE [LARGE SCALE GENOMIC DNA]</scope>
    <source>
        <strain evidence="3">ATCC 53774 / DSM 7210 / GS-15</strain>
    </source>
</reference>
<dbReference type="GO" id="GO:0016787">
    <property type="term" value="F:hydrolase activity"/>
    <property type="evidence" value="ECO:0007669"/>
    <property type="project" value="UniProtKB-KW"/>
</dbReference>
<dbReference type="ESTHER" id="geomg-q39q64">
    <property type="family name" value="6_AlphaBeta_hydrolase"/>
</dbReference>
<protein>
    <submittedName>
        <fullName evidence="2">Hydrolase or acyltransferase, alpha/beta fold family</fullName>
    </submittedName>
</protein>
<dbReference type="InterPro" id="IPR000073">
    <property type="entry name" value="AB_hydrolase_1"/>
</dbReference>
<keyword evidence="2" id="KW-0808">Transferase</keyword>
<proteinExistence type="predicted"/>
<name>Q39Q64_GEOMG</name>
<dbReference type="KEGG" id="gme:Gmet_3398"/>
<dbReference type="EMBL" id="CP000148">
    <property type="protein sequence ID" value="ABB33610.1"/>
    <property type="molecule type" value="Genomic_DNA"/>
</dbReference>
<keyword evidence="2" id="KW-0378">Hydrolase</keyword>
<dbReference type="Gene3D" id="3.40.50.1820">
    <property type="entry name" value="alpha/beta hydrolase"/>
    <property type="match status" value="1"/>
</dbReference>
<dbReference type="eggNOG" id="COG2267">
    <property type="taxonomic scope" value="Bacteria"/>
</dbReference>
<dbReference type="InterPro" id="IPR029058">
    <property type="entry name" value="AB_hydrolase_fold"/>
</dbReference>
<dbReference type="GO" id="GO:0016746">
    <property type="term" value="F:acyltransferase activity"/>
    <property type="evidence" value="ECO:0007669"/>
    <property type="project" value="UniProtKB-KW"/>
</dbReference>
<feature type="domain" description="AB hydrolase-1" evidence="1">
    <location>
        <begin position="26"/>
        <end position="242"/>
    </location>
</feature>
<dbReference type="SUPFAM" id="SSF53474">
    <property type="entry name" value="alpha/beta-Hydrolases"/>
    <property type="match status" value="1"/>
</dbReference>
<dbReference type="Proteomes" id="UP000007073">
    <property type="component" value="Chromosome"/>
</dbReference>
<dbReference type="PANTHER" id="PTHR43689">
    <property type="entry name" value="HYDROLASE"/>
    <property type="match status" value="1"/>
</dbReference>
<keyword evidence="2" id="KW-0012">Acyltransferase</keyword>
<evidence type="ECO:0000313" key="2">
    <source>
        <dbReference type="EMBL" id="ABB33610.1"/>
    </source>
</evidence>
<dbReference type="STRING" id="269799.Gmet_3398"/>
<dbReference type="Pfam" id="PF12697">
    <property type="entry name" value="Abhydrolase_6"/>
    <property type="match status" value="1"/>
</dbReference>
<dbReference type="AlphaFoldDB" id="Q39Q64"/>
<gene>
    <name evidence="2" type="ordered locus">Gmet_3398</name>
</gene>
<dbReference type="PANTHER" id="PTHR43689:SF8">
    <property type="entry name" value="ALPHA_BETA-HYDROLASES SUPERFAMILY PROTEIN"/>
    <property type="match status" value="1"/>
</dbReference>